<proteinExistence type="predicted"/>
<dbReference type="AlphaFoldDB" id="A0A6M2D3U1"/>
<name>A0A6M2D3U1_RHIMP</name>
<protein>
    <submittedName>
        <fullName evidence="3">Putative mucin-5ac</fullName>
    </submittedName>
</protein>
<evidence type="ECO:0000256" key="1">
    <source>
        <dbReference type="SAM" id="MobiDB-lite"/>
    </source>
</evidence>
<keyword evidence="2" id="KW-0732">Signal</keyword>
<dbReference type="EMBL" id="GHWJ01007919">
    <property type="protein sequence ID" value="NOV40656.1"/>
    <property type="molecule type" value="Transcribed_RNA"/>
</dbReference>
<accession>A0A6M2D3U1</accession>
<organism evidence="3">
    <name type="scientific">Rhipicephalus microplus</name>
    <name type="common">Cattle tick</name>
    <name type="synonym">Boophilus microplus</name>
    <dbReference type="NCBI Taxonomy" id="6941"/>
    <lineage>
        <taxon>Eukaryota</taxon>
        <taxon>Metazoa</taxon>
        <taxon>Ecdysozoa</taxon>
        <taxon>Arthropoda</taxon>
        <taxon>Chelicerata</taxon>
        <taxon>Arachnida</taxon>
        <taxon>Acari</taxon>
        <taxon>Parasitiformes</taxon>
        <taxon>Ixodida</taxon>
        <taxon>Ixodoidea</taxon>
        <taxon>Ixodidae</taxon>
        <taxon>Rhipicephalinae</taxon>
        <taxon>Rhipicephalus</taxon>
        <taxon>Boophilus</taxon>
    </lineage>
</organism>
<reference evidence="3" key="1">
    <citation type="submission" date="2019-09" db="EMBL/GenBank/DDBJ databases">
        <title>Organ-specific transcriptomic study of the physiology of the cattle tick, Rhipicephalus microplus.</title>
        <authorList>
            <person name="Tirloni L."/>
            <person name="Braz G."/>
            <person name="Gandara A.C.P."/>
            <person name="Sabadin G.A."/>
            <person name="da Silva R.M."/>
            <person name="Guizzo M.G."/>
            <person name="Machado J.A."/>
            <person name="Costa E.P."/>
            <person name="Gomes H.F."/>
            <person name="Moraes J."/>
            <person name="Mota M.B.S."/>
            <person name="Mesquita R.D."/>
            <person name="Alvarenga P.H."/>
            <person name="Alves F."/>
            <person name="Seixas A."/>
            <person name="da Fonseca R.N."/>
            <person name="Fogaca A."/>
            <person name="Logullo C."/>
            <person name="Tanaka A."/>
            <person name="Daffre S."/>
            <person name="Termignoni C."/>
            <person name="Vaz I.S.Jr."/>
            <person name="Oliveira P.L."/>
            <person name="Ribeiro J.M."/>
        </authorList>
    </citation>
    <scope>NUCLEOTIDE SEQUENCE</scope>
    <source>
        <strain evidence="3">Porto Alegre</strain>
    </source>
</reference>
<feature type="signal peptide" evidence="2">
    <location>
        <begin position="1"/>
        <end position="22"/>
    </location>
</feature>
<feature type="compositionally biased region" description="Polar residues" evidence="1">
    <location>
        <begin position="77"/>
        <end position="96"/>
    </location>
</feature>
<evidence type="ECO:0000256" key="2">
    <source>
        <dbReference type="SAM" id="SignalP"/>
    </source>
</evidence>
<feature type="region of interest" description="Disordered" evidence="1">
    <location>
        <begin position="31"/>
        <end position="96"/>
    </location>
</feature>
<feature type="region of interest" description="Disordered" evidence="1">
    <location>
        <begin position="168"/>
        <end position="203"/>
    </location>
</feature>
<sequence length="334" mass="35562">MTFNMKSTSSALLIVFVLAVKAQDPDSRTYGYYSHAGHTHGHHGHGVPHHHHPPPSAHHHGPTHGSHQHHGIPPASGTLQSPLPAQQHQSFSVPAQAPTNVRTVPYMVCRIVQLPVGPLISPVPALVPKASSMSPQQVFHSLTASIGDVFGRVINPVVSLLNSPSSRLNHTAPGQHNHTAHPPHPNHTVLHGQNNSVRPHHDPHNFTTPNVGVVQKKPAKECDVNHDPAFPLSDVPTTTSSPTPAVTTAAFPTTTVRVPVLKSNFCDQGLAPAVLARRAYPSTTPDSTVTWTDSPTAIPKQPTSKLYQEVTTAANTVLGTTLADALVSFPADRA</sequence>
<evidence type="ECO:0000313" key="3">
    <source>
        <dbReference type="EMBL" id="NOV40656.1"/>
    </source>
</evidence>
<feature type="chain" id="PRO_5027080333" evidence="2">
    <location>
        <begin position="23"/>
        <end position="334"/>
    </location>
</feature>
<feature type="compositionally biased region" description="Basic residues" evidence="1">
    <location>
        <begin position="37"/>
        <end position="70"/>
    </location>
</feature>